<proteinExistence type="predicted"/>
<dbReference type="OrthoDB" id="3072363at2759"/>
<accession>D8QHY5</accession>
<dbReference type="InParanoid" id="D8QHY5"/>
<feature type="non-terminal residue" evidence="1">
    <location>
        <position position="331"/>
    </location>
</feature>
<reference evidence="1 2" key="1">
    <citation type="journal article" date="2010" name="Nat. Biotechnol.">
        <title>Genome sequence of the model mushroom Schizophyllum commune.</title>
        <authorList>
            <person name="Ohm R.A."/>
            <person name="de Jong J.F."/>
            <person name="Lugones L.G."/>
            <person name="Aerts A."/>
            <person name="Kothe E."/>
            <person name="Stajich J.E."/>
            <person name="de Vries R.P."/>
            <person name="Record E."/>
            <person name="Levasseur A."/>
            <person name="Baker S.E."/>
            <person name="Bartholomew K.A."/>
            <person name="Coutinho P.M."/>
            <person name="Erdmann S."/>
            <person name="Fowler T.J."/>
            <person name="Gathman A.C."/>
            <person name="Lombard V."/>
            <person name="Henrissat B."/>
            <person name="Knabe N."/>
            <person name="Kuees U."/>
            <person name="Lilly W.W."/>
            <person name="Lindquist E."/>
            <person name="Lucas S."/>
            <person name="Magnuson J.K."/>
            <person name="Piumi F."/>
            <person name="Raudaskoski M."/>
            <person name="Salamov A."/>
            <person name="Schmutz J."/>
            <person name="Schwarze F.W.M.R."/>
            <person name="vanKuyk P.A."/>
            <person name="Horton J.S."/>
            <person name="Grigoriev I.V."/>
            <person name="Woesten H.A.B."/>
        </authorList>
    </citation>
    <scope>NUCLEOTIDE SEQUENCE [LARGE SCALE GENOMIC DNA]</scope>
    <source>
        <strain evidence="2">H4-8 / FGSC 9210</strain>
    </source>
</reference>
<dbReference type="HOGENOM" id="CLU_839793_0_0_1"/>
<dbReference type="EMBL" id="GL377312">
    <property type="protein sequence ID" value="EFI92763.1"/>
    <property type="molecule type" value="Genomic_DNA"/>
</dbReference>
<protein>
    <submittedName>
        <fullName evidence="1">Uncharacterized protein</fullName>
    </submittedName>
</protein>
<dbReference type="KEGG" id="scm:SCHCO_01105977"/>
<dbReference type="VEuPathDB" id="FungiDB:SCHCODRAFT_01105977"/>
<evidence type="ECO:0000313" key="1">
    <source>
        <dbReference type="EMBL" id="EFI92763.1"/>
    </source>
</evidence>
<dbReference type="VEuPathDB" id="FungiDB:SCHCODRAFT_02518107"/>
<evidence type="ECO:0000313" key="2">
    <source>
        <dbReference type="Proteomes" id="UP000007431"/>
    </source>
</evidence>
<sequence length="331" mass="36744">MGVQQRSSRYANLSERFGRAYGSSEEQHDVWNRTQNVAMPGIRFAGNAAAYRIIWVPKTPVDAREARLLLGPQGQQALAAEKKDSRRNCDRQQRCTEDVIHESKQTRWAAGTSSTLAVSGTHGRPQSSFTCPICFLLDFFQLRPSNALPTDTKPPENHARLIWSRSCDDNGRLGRAPSHIRGTRFFVAIHPHHIDMSSPPENIATALRTARVLSALLKPGLEEIIRARDNTLRCACGKLANGRAQPCNQPICKDCGKNECPRCKKPASNPNPSCEFHAGPCCPYSHGGAYHFVTGHRPLPENGGELLDVTLKQAEHMNELLDHLIVLTRDM</sequence>
<name>D8QHY5_SCHCM</name>
<keyword evidence="2" id="KW-1185">Reference proteome</keyword>
<dbReference type="AlphaFoldDB" id="D8QHY5"/>
<dbReference type="GeneID" id="9591684"/>
<dbReference type="Proteomes" id="UP000007431">
    <property type="component" value="Unassembled WGS sequence"/>
</dbReference>
<dbReference type="VEuPathDB" id="FungiDB:SCHCODRAFT_02520283"/>
<dbReference type="RefSeq" id="XP_003027666.1">
    <property type="nucleotide sequence ID" value="XM_003027620.1"/>
</dbReference>
<organism evidence="2">
    <name type="scientific">Schizophyllum commune (strain H4-8 / FGSC 9210)</name>
    <name type="common">Split gill fungus</name>
    <dbReference type="NCBI Taxonomy" id="578458"/>
    <lineage>
        <taxon>Eukaryota</taxon>
        <taxon>Fungi</taxon>
        <taxon>Dikarya</taxon>
        <taxon>Basidiomycota</taxon>
        <taxon>Agaricomycotina</taxon>
        <taxon>Agaricomycetes</taxon>
        <taxon>Agaricomycetidae</taxon>
        <taxon>Agaricales</taxon>
        <taxon>Schizophyllaceae</taxon>
        <taxon>Schizophyllum</taxon>
    </lineage>
</organism>
<gene>
    <name evidence="1" type="ORF">SCHCODRAFT_113478</name>
</gene>